<evidence type="ECO:0000313" key="2">
    <source>
        <dbReference type="Proteomes" id="UP001565283"/>
    </source>
</evidence>
<dbReference type="EMBL" id="JBCLSH010000003">
    <property type="protein sequence ID" value="MEY8442953.1"/>
    <property type="molecule type" value="Genomic_DNA"/>
</dbReference>
<protein>
    <submittedName>
        <fullName evidence="1">Uncharacterized protein</fullName>
    </submittedName>
</protein>
<dbReference type="Proteomes" id="UP001565283">
    <property type="component" value="Unassembled WGS sequence"/>
</dbReference>
<gene>
    <name evidence="1" type="ORF">AALA52_01565</name>
</gene>
<dbReference type="RefSeq" id="WP_369947778.1">
    <property type="nucleotide sequence ID" value="NZ_JBCLSH010000003.1"/>
</dbReference>
<evidence type="ECO:0000313" key="1">
    <source>
        <dbReference type="EMBL" id="MEY8442953.1"/>
    </source>
</evidence>
<organism evidence="1 2">
    <name type="scientific">Lactococcus ileimucosae</name>
    <dbReference type="NCBI Taxonomy" id="2941329"/>
    <lineage>
        <taxon>Bacteria</taxon>
        <taxon>Bacillati</taxon>
        <taxon>Bacillota</taxon>
        <taxon>Bacilli</taxon>
        <taxon>Lactobacillales</taxon>
        <taxon>Streptococcaceae</taxon>
        <taxon>Lactococcus</taxon>
    </lineage>
</organism>
<reference evidence="1 2" key="1">
    <citation type="submission" date="2024-03" db="EMBL/GenBank/DDBJ databases">
        <title>Mouse gut bacterial collection (mGBC) of GemPharmatech.</title>
        <authorList>
            <person name="He Y."/>
            <person name="Dong L."/>
            <person name="Wu D."/>
            <person name="Gao X."/>
            <person name="Lin Z."/>
        </authorList>
    </citation>
    <scope>NUCLEOTIDE SEQUENCE [LARGE SCALE GENOMIC DNA]</scope>
    <source>
        <strain evidence="1 2">61-15</strain>
    </source>
</reference>
<proteinExistence type="predicted"/>
<accession>A0ABV4D3H4</accession>
<keyword evidence="2" id="KW-1185">Reference proteome</keyword>
<comment type="caution">
    <text evidence="1">The sequence shown here is derived from an EMBL/GenBank/DDBJ whole genome shotgun (WGS) entry which is preliminary data.</text>
</comment>
<sequence>MDIKENLKSIIDKVDYGQVVKIAMQERGAYAVSEVQGDVVNMALFDDFAAKYLSDQEDLTVVHRKDSELALTPTDFSRFIKGLEAPKHIIFVACLELGTTEIKGFLNALLSTDMLEKSKVVLLDLPQLEYMALRSSMKGKLAL</sequence>
<name>A0ABV4D3H4_9LACT</name>